<keyword evidence="16" id="KW-0443">Lipid metabolism</keyword>
<keyword evidence="24" id="KW-1185">Reference proteome</keyword>
<dbReference type="Gene3D" id="3.90.226.10">
    <property type="entry name" value="2-enoyl-CoA Hydratase, Chain A, domain 1"/>
    <property type="match status" value="2"/>
</dbReference>
<dbReference type="PROSITE" id="PS50980">
    <property type="entry name" value="COA_CT_NTER"/>
    <property type="match status" value="1"/>
</dbReference>
<evidence type="ECO:0000256" key="7">
    <source>
        <dbReference type="ARBA" id="ARBA00011883"/>
    </source>
</evidence>
<protein>
    <recommendedName>
        <fullName evidence="8">Acetyl-coenzyme A carboxylase carboxyl transferase subunits beta/alpha</fullName>
        <ecNumber evidence="7">2.1.3.15</ecNumber>
    </recommendedName>
</protein>
<sequence length="444" mass="46084">MAEHSAVRALVEGIGQGFVEFEPPTRRTSADGPLDWPGYADQRARASGRSDTDESVLCGRAGLGEREAVLIAFDFAFLGGSVGEDTGARIVAAFEHAREQRLPVISLIASGGSRMQEGIRALQQLQAITRACRLAGQDRIPHIAVLRDPTTGGMWAAMGAAADVVLAAPGARISFGGARVRSAGDDGEDFRAEGKFADGQVDRVVEEADLPRVLAELAALLHPARLAGPEPAPLPAALGADRLPETGMQAVERARAADRPRAGEYLDSYFSARFEISGDRAGGRDEGMICGVGDHDGRVVAFAAQTGGPNSPAGFRTAARLIRLADKLGIPVLTLVDTPGAANDAEAERAGVGPAIAEVFGAVADASVPVTTLVIGEGGSGGALALAAPESTWVTADAYFAVIAPESAAAILKREPSEVPELAEHLRLRPQDLVELGFARGIAR</sequence>
<keyword evidence="17" id="KW-0275">Fatty acid biosynthesis</keyword>
<dbReference type="InterPro" id="IPR011762">
    <property type="entry name" value="COA_CT_N"/>
</dbReference>
<dbReference type="EC" id="2.1.3.15" evidence="7"/>
<comment type="function">
    <text evidence="18">Component of the acetyl coenzyme A carboxylase (ACC) complex. Biotin carboxylase (BC) catalyzes the carboxylation of biotin on its carrier protein (BCCP) and then the CO(2) group is transferred by the transcarboxylase to acetyl-CoA to form malonyl-CoA.</text>
</comment>
<evidence type="ECO:0000256" key="15">
    <source>
        <dbReference type="ARBA" id="ARBA00022840"/>
    </source>
</evidence>
<dbReference type="InterPro" id="IPR029045">
    <property type="entry name" value="ClpP/crotonase-like_dom_sf"/>
</dbReference>
<feature type="domain" description="CoA carboxyltransferase C-terminal" evidence="22">
    <location>
        <begin position="235"/>
        <end position="444"/>
    </location>
</feature>
<evidence type="ECO:0000256" key="11">
    <source>
        <dbReference type="ARBA" id="ARBA00022679"/>
    </source>
</evidence>
<keyword evidence="14" id="KW-0276">Fatty acid metabolism</keyword>
<evidence type="ECO:0000256" key="2">
    <source>
        <dbReference type="ARBA" id="ARBA00004496"/>
    </source>
</evidence>
<evidence type="ECO:0000256" key="1">
    <source>
        <dbReference type="ARBA" id="ARBA00001947"/>
    </source>
</evidence>
<keyword evidence="12" id="KW-0547">Nucleotide-binding</keyword>
<comment type="pathway">
    <text evidence="3">Lipid metabolism; malonyl-CoA biosynthesis; malonyl-CoA from acetyl-CoA: step 1/1.</text>
</comment>
<evidence type="ECO:0000256" key="19">
    <source>
        <dbReference type="ARBA" id="ARBA00049152"/>
    </source>
</evidence>
<dbReference type="Pfam" id="PF03255">
    <property type="entry name" value="ACCA"/>
    <property type="match status" value="1"/>
</dbReference>
<accession>A0ABS5DDM0</accession>
<evidence type="ECO:0000256" key="14">
    <source>
        <dbReference type="ARBA" id="ARBA00022832"/>
    </source>
</evidence>
<proteinExistence type="inferred from homology"/>
<evidence type="ECO:0000256" key="20">
    <source>
        <dbReference type="SAM" id="MobiDB-lite"/>
    </source>
</evidence>
<dbReference type="EMBL" id="JAGPXE010000003">
    <property type="protein sequence ID" value="MBQ0924380.1"/>
    <property type="molecule type" value="Genomic_DNA"/>
</dbReference>
<evidence type="ECO:0000313" key="23">
    <source>
        <dbReference type="EMBL" id="MBQ0924380.1"/>
    </source>
</evidence>
<evidence type="ECO:0000256" key="13">
    <source>
        <dbReference type="ARBA" id="ARBA00022771"/>
    </source>
</evidence>
<evidence type="ECO:0000256" key="4">
    <source>
        <dbReference type="ARBA" id="ARBA00006276"/>
    </source>
</evidence>
<comment type="similarity">
    <text evidence="4">In the C-terminal section; belongs to the AccA family.</text>
</comment>
<evidence type="ECO:0000256" key="17">
    <source>
        <dbReference type="ARBA" id="ARBA00023160"/>
    </source>
</evidence>
<gene>
    <name evidence="23" type="ORF">KBO27_10530</name>
</gene>
<feature type="region of interest" description="Disordered" evidence="20">
    <location>
        <begin position="22"/>
        <end position="55"/>
    </location>
</feature>
<comment type="caution">
    <text evidence="23">The sequence shown here is derived from an EMBL/GenBank/DDBJ whole genome shotgun (WGS) entry which is preliminary data.</text>
</comment>
<dbReference type="InterPro" id="IPR001095">
    <property type="entry name" value="Acetyl_CoA_COase_a_su"/>
</dbReference>
<dbReference type="PRINTS" id="PR01070">
    <property type="entry name" value="ACCCTRFRASEB"/>
</dbReference>
<keyword evidence="13" id="KW-0479">Metal-binding</keyword>
<comment type="cofactor">
    <cofactor evidence="1">
        <name>Zn(2+)</name>
        <dbReference type="ChEBI" id="CHEBI:29105"/>
    </cofactor>
</comment>
<feature type="compositionally biased region" description="Basic and acidic residues" evidence="20">
    <location>
        <begin position="42"/>
        <end position="52"/>
    </location>
</feature>
<evidence type="ECO:0000256" key="5">
    <source>
        <dbReference type="ARBA" id="ARBA00010284"/>
    </source>
</evidence>
<comment type="similarity">
    <text evidence="5">In the N-terminal section; belongs to the AccD/PCCB family.</text>
</comment>
<organism evidence="23 24">
    <name type="scientific">Saccharopolyspora endophytica</name>
    <dbReference type="NCBI Taxonomy" id="543886"/>
    <lineage>
        <taxon>Bacteria</taxon>
        <taxon>Bacillati</taxon>
        <taxon>Actinomycetota</taxon>
        <taxon>Actinomycetes</taxon>
        <taxon>Pseudonocardiales</taxon>
        <taxon>Pseudonocardiaceae</taxon>
        <taxon>Saccharopolyspora</taxon>
    </lineage>
</organism>
<evidence type="ECO:0000256" key="18">
    <source>
        <dbReference type="ARBA" id="ARBA00025280"/>
    </source>
</evidence>
<comment type="subunit">
    <text evidence="6">Acetyl-CoA carboxylase is a heterotetramer composed of biotin carboxyl carrier protein (AccB), biotin carboxylase (AccC) and two subunits of ACCase subunit beta/alpha.</text>
</comment>
<keyword evidence="9" id="KW-0963">Cytoplasm</keyword>
<dbReference type="PANTHER" id="PTHR42853">
    <property type="entry name" value="ACETYL-COENZYME A CARBOXYLASE CARBOXYL TRANSFERASE SUBUNIT ALPHA"/>
    <property type="match status" value="1"/>
</dbReference>
<keyword evidence="13" id="KW-0863">Zinc-finger</keyword>
<keyword evidence="13" id="KW-0862">Zinc</keyword>
<evidence type="ECO:0000256" key="8">
    <source>
        <dbReference type="ARBA" id="ARBA00018312"/>
    </source>
</evidence>
<dbReference type="RefSeq" id="WP_210969751.1">
    <property type="nucleotide sequence ID" value="NZ_JAGPXE010000003.1"/>
</dbReference>
<evidence type="ECO:0000256" key="6">
    <source>
        <dbReference type="ARBA" id="ARBA00011664"/>
    </source>
</evidence>
<keyword evidence="11" id="KW-0808">Transferase</keyword>
<keyword evidence="15" id="KW-0067">ATP-binding</keyword>
<evidence type="ECO:0000256" key="16">
    <source>
        <dbReference type="ARBA" id="ARBA00023098"/>
    </source>
</evidence>
<comment type="subcellular location">
    <subcellularLocation>
        <location evidence="2">Cytoplasm</location>
    </subcellularLocation>
</comment>
<evidence type="ECO:0000256" key="10">
    <source>
        <dbReference type="ARBA" id="ARBA00022516"/>
    </source>
</evidence>
<dbReference type="PANTHER" id="PTHR42853:SF3">
    <property type="entry name" value="ACETYL-COENZYME A CARBOXYLASE CARBOXYL TRANSFERASE SUBUNIT ALPHA, CHLOROPLASTIC"/>
    <property type="match status" value="1"/>
</dbReference>
<comment type="catalytic activity">
    <reaction evidence="19">
        <text>N(6)-carboxybiotinyl-L-lysyl-[protein] + acetyl-CoA = N(6)-biotinyl-L-lysyl-[protein] + malonyl-CoA</text>
        <dbReference type="Rhea" id="RHEA:54728"/>
        <dbReference type="Rhea" id="RHEA-COMP:10505"/>
        <dbReference type="Rhea" id="RHEA-COMP:10506"/>
        <dbReference type="ChEBI" id="CHEBI:57288"/>
        <dbReference type="ChEBI" id="CHEBI:57384"/>
        <dbReference type="ChEBI" id="CHEBI:83144"/>
        <dbReference type="ChEBI" id="CHEBI:83145"/>
        <dbReference type="EC" id="2.1.3.15"/>
    </reaction>
</comment>
<dbReference type="Proteomes" id="UP000674084">
    <property type="component" value="Unassembled WGS sequence"/>
</dbReference>
<dbReference type="InterPro" id="IPR000438">
    <property type="entry name" value="Acetyl_CoA_COase_Trfase_b_su"/>
</dbReference>
<evidence type="ECO:0000256" key="9">
    <source>
        <dbReference type="ARBA" id="ARBA00022490"/>
    </source>
</evidence>
<dbReference type="Pfam" id="PF01039">
    <property type="entry name" value="Carboxyl_trans"/>
    <property type="match status" value="1"/>
</dbReference>
<dbReference type="InterPro" id="IPR034733">
    <property type="entry name" value="AcCoA_carboxyl_beta"/>
</dbReference>
<keyword evidence="10" id="KW-0444">Lipid biosynthesis</keyword>
<feature type="domain" description="CoA carboxyltransferase N-terminal" evidence="21">
    <location>
        <begin position="1"/>
        <end position="241"/>
    </location>
</feature>
<dbReference type="SUPFAM" id="SSF52096">
    <property type="entry name" value="ClpP/crotonase"/>
    <property type="match status" value="2"/>
</dbReference>
<evidence type="ECO:0000256" key="3">
    <source>
        <dbReference type="ARBA" id="ARBA00004956"/>
    </source>
</evidence>
<dbReference type="PROSITE" id="PS50989">
    <property type="entry name" value="COA_CT_CTER"/>
    <property type="match status" value="1"/>
</dbReference>
<reference evidence="23 24" key="1">
    <citation type="submission" date="2021-04" db="EMBL/GenBank/DDBJ databases">
        <title>Whole-genome sequencing of Saccharopolyspora endophytica KCTC 19397.</title>
        <authorList>
            <person name="Ay H."/>
            <person name="Saygin H."/>
            <person name="Sahin N."/>
        </authorList>
    </citation>
    <scope>NUCLEOTIDE SEQUENCE [LARGE SCALE GENOMIC DNA]</scope>
    <source>
        <strain evidence="23 24">KCTC 19397</strain>
    </source>
</reference>
<evidence type="ECO:0000259" key="22">
    <source>
        <dbReference type="PROSITE" id="PS50989"/>
    </source>
</evidence>
<name>A0ABS5DDM0_9PSEU</name>
<evidence type="ECO:0000256" key="12">
    <source>
        <dbReference type="ARBA" id="ARBA00022741"/>
    </source>
</evidence>
<dbReference type="InterPro" id="IPR011763">
    <property type="entry name" value="COA_CT_C"/>
</dbReference>
<evidence type="ECO:0000259" key="21">
    <source>
        <dbReference type="PROSITE" id="PS50980"/>
    </source>
</evidence>
<evidence type="ECO:0000313" key="24">
    <source>
        <dbReference type="Proteomes" id="UP000674084"/>
    </source>
</evidence>